<evidence type="ECO:0000313" key="3">
    <source>
        <dbReference type="Proteomes" id="UP001596135"/>
    </source>
</evidence>
<gene>
    <name evidence="2" type="ORF">ACFPYL_09960</name>
</gene>
<feature type="chain" id="PRO_5045417990" description="ABC transporter substrate-binding protein" evidence="1">
    <location>
        <begin position="19"/>
        <end position="390"/>
    </location>
</feature>
<name>A0ABW1LI97_9ACTN</name>
<comment type="caution">
    <text evidence="2">The sequence shown here is derived from an EMBL/GenBank/DDBJ whole genome shotgun (WGS) entry which is preliminary data.</text>
</comment>
<evidence type="ECO:0008006" key="4">
    <source>
        <dbReference type="Google" id="ProtNLM"/>
    </source>
</evidence>
<feature type="signal peptide" evidence="1">
    <location>
        <begin position="1"/>
        <end position="18"/>
    </location>
</feature>
<proteinExistence type="predicted"/>
<organism evidence="2 3">
    <name type="scientific">Nocardioides hankookensis</name>
    <dbReference type="NCBI Taxonomy" id="443157"/>
    <lineage>
        <taxon>Bacteria</taxon>
        <taxon>Bacillati</taxon>
        <taxon>Actinomycetota</taxon>
        <taxon>Actinomycetes</taxon>
        <taxon>Propionibacteriales</taxon>
        <taxon>Nocardioidaceae</taxon>
        <taxon>Nocardioides</taxon>
    </lineage>
</organism>
<protein>
    <recommendedName>
        <fullName evidence="4">ABC transporter substrate-binding protein</fullName>
    </recommendedName>
</protein>
<keyword evidence="3" id="KW-1185">Reference proteome</keyword>
<evidence type="ECO:0000256" key="1">
    <source>
        <dbReference type="SAM" id="SignalP"/>
    </source>
</evidence>
<keyword evidence="1" id="KW-0732">Signal</keyword>
<dbReference type="Proteomes" id="UP001596135">
    <property type="component" value="Unassembled WGS sequence"/>
</dbReference>
<accession>A0ABW1LI97</accession>
<sequence>MGAAVLVGGLLVGVSAYAAGLGADDQHRTGNQLVRDWSARTDGQQVLGGSRTPGVPSVQRLRHDDVTFTITVAPARPGPNLVRVDSTHDHGRSSPPVLVGTSEDDLVRARPRPGTDGLWAVVDLPEGSGTVLVTHGPTHRLPFIVETGTDPVDTADWVGDDGPECVAVATAAVLAAGQAPTDCPASALTAHDADSLRGVVDTLVDRGVEEIAVEHDESARSVAAYDLVRGLAGEAGVRIVRPDDAPGDRNALVVLGGWTTAASDLADVSSRPLRQQPIRSDGTWLAPWLLSPGVVDSTAGAMLALDFDIRDQGAQEFSQTLGTYFPGQLPTGPAYLAWRSVRGDAPRPLGLYAASRAAYMPASSGHASHETVVAWFPGGTVTPVGSLGAS</sequence>
<dbReference type="RefSeq" id="WP_379153429.1">
    <property type="nucleotide sequence ID" value="NZ_JBHSRJ010000004.1"/>
</dbReference>
<evidence type="ECO:0000313" key="2">
    <source>
        <dbReference type="EMBL" id="MFC6043399.1"/>
    </source>
</evidence>
<dbReference type="EMBL" id="JBHSRJ010000004">
    <property type="protein sequence ID" value="MFC6043399.1"/>
    <property type="molecule type" value="Genomic_DNA"/>
</dbReference>
<reference evidence="3" key="1">
    <citation type="journal article" date="2019" name="Int. J. Syst. Evol. Microbiol.">
        <title>The Global Catalogue of Microorganisms (GCM) 10K type strain sequencing project: providing services to taxonomists for standard genome sequencing and annotation.</title>
        <authorList>
            <consortium name="The Broad Institute Genomics Platform"/>
            <consortium name="The Broad Institute Genome Sequencing Center for Infectious Disease"/>
            <person name="Wu L."/>
            <person name="Ma J."/>
        </authorList>
    </citation>
    <scope>NUCLEOTIDE SEQUENCE [LARGE SCALE GENOMIC DNA]</scope>
    <source>
        <strain evidence="3">CCUG 54522</strain>
    </source>
</reference>